<dbReference type="AlphaFoldDB" id="A0A553Y9I7"/>
<dbReference type="EMBL" id="VKLS01000560">
    <property type="protein sequence ID" value="TSB25865.1"/>
    <property type="molecule type" value="Genomic_DNA"/>
</dbReference>
<evidence type="ECO:0000313" key="2">
    <source>
        <dbReference type="EMBL" id="TSB25865.1"/>
    </source>
</evidence>
<protein>
    <submittedName>
        <fullName evidence="2">Helix-turn-helix transcriptional regulator</fullName>
    </submittedName>
</protein>
<dbReference type="InterPro" id="IPR043917">
    <property type="entry name" value="DUF5753"/>
</dbReference>
<dbReference type="Gene3D" id="1.10.260.40">
    <property type="entry name" value="lambda repressor-like DNA-binding domains"/>
    <property type="match status" value="1"/>
</dbReference>
<proteinExistence type="predicted"/>
<gene>
    <name evidence="2" type="ORF">FNZ23_26890</name>
</gene>
<accession>A0A553Y9I7</accession>
<dbReference type="RefSeq" id="WP_143944264.1">
    <property type="nucleotide sequence ID" value="NZ_VKLS01000560.1"/>
</dbReference>
<dbReference type="OrthoDB" id="2897536at2"/>
<comment type="caution">
    <text evidence="2">The sequence shown here is derived from an EMBL/GenBank/DDBJ whole genome shotgun (WGS) entry which is preliminary data.</text>
</comment>
<dbReference type="Pfam" id="PF01381">
    <property type="entry name" value="HTH_3"/>
    <property type="match status" value="1"/>
</dbReference>
<sequence>MPKVRDVDPSQGLPQYIGNLVKDARIERARMKTDDETWSQTYLAKRVFVSQSRISDVETGEVPPDTDLAAKLETTFDMPRGTLTHLVRIMNQGTVQDYAVPFLKAQDEAEIIHTASFIVPGLLQTPDYARALLTTGEASPKAIELYVEQRMERQHVLEREYPPWLSVVIDEAALHHASKPQLQRLLDVQEYPNITVQILPFGAGHMMGLVTVLTMPNGQRFAYTEGFRTGSYMEETTEVNRYQRVYDRYAACALTVDASTQLITEALKRSS</sequence>
<keyword evidence="3" id="KW-1185">Reference proteome</keyword>
<feature type="domain" description="HTH cro/C1-type" evidence="1">
    <location>
        <begin position="38"/>
        <end position="83"/>
    </location>
</feature>
<dbReference type="SUPFAM" id="SSF47413">
    <property type="entry name" value="lambda repressor-like DNA-binding domains"/>
    <property type="match status" value="1"/>
</dbReference>
<dbReference type="InterPro" id="IPR010982">
    <property type="entry name" value="Lambda_DNA-bd_dom_sf"/>
</dbReference>
<evidence type="ECO:0000259" key="1">
    <source>
        <dbReference type="PROSITE" id="PS50943"/>
    </source>
</evidence>
<reference evidence="2 3" key="1">
    <citation type="submission" date="2019-07" db="EMBL/GenBank/DDBJ databases">
        <title>Draft genome for Streptomyces benahoarensis MZ03-48.</title>
        <authorList>
            <person name="Gonzalez-Pimentel J.L."/>
        </authorList>
    </citation>
    <scope>NUCLEOTIDE SEQUENCE [LARGE SCALE GENOMIC DNA]</scope>
    <source>
        <strain evidence="2 3">MZ03-48</strain>
    </source>
</reference>
<dbReference type="PROSITE" id="PS50943">
    <property type="entry name" value="HTH_CROC1"/>
    <property type="match status" value="1"/>
</dbReference>
<dbReference type="CDD" id="cd00093">
    <property type="entry name" value="HTH_XRE"/>
    <property type="match status" value="1"/>
</dbReference>
<dbReference type="SMART" id="SM00530">
    <property type="entry name" value="HTH_XRE"/>
    <property type="match status" value="1"/>
</dbReference>
<dbReference type="Pfam" id="PF19054">
    <property type="entry name" value="DUF5753"/>
    <property type="match status" value="1"/>
</dbReference>
<dbReference type="Proteomes" id="UP000320888">
    <property type="component" value="Unassembled WGS sequence"/>
</dbReference>
<dbReference type="GO" id="GO:0003677">
    <property type="term" value="F:DNA binding"/>
    <property type="evidence" value="ECO:0007669"/>
    <property type="project" value="InterPro"/>
</dbReference>
<dbReference type="InterPro" id="IPR001387">
    <property type="entry name" value="Cro/C1-type_HTH"/>
</dbReference>
<evidence type="ECO:0000313" key="3">
    <source>
        <dbReference type="Proteomes" id="UP000320888"/>
    </source>
</evidence>
<name>A0A553Y9I7_9ACTN</name>
<organism evidence="2 3">
    <name type="scientific">Streptomyces benahoarensis</name>
    <dbReference type="NCBI Taxonomy" id="2595054"/>
    <lineage>
        <taxon>Bacteria</taxon>
        <taxon>Bacillati</taxon>
        <taxon>Actinomycetota</taxon>
        <taxon>Actinomycetes</taxon>
        <taxon>Kitasatosporales</taxon>
        <taxon>Streptomycetaceae</taxon>
        <taxon>Streptomyces</taxon>
    </lineage>
</organism>